<evidence type="ECO:0000313" key="2">
    <source>
        <dbReference type="Proteomes" id="UP000887566"/>
    </source>
</evidence>
<feature type="compositionally biased region" description="Basic and acidic residues" evidence="1">
    <location>
        <begin position="120"/>
        <end position="131"/>
    </location>
</feature>
<dbReference type="Proteomes" id="UP000887566">
    <property type="component" value="Unplaced"/>
</dbReference>
<dbReference type="WBParaSite" id="PSAMB.scaffold218size64478.g3701.t1">
    <property type="protein sequence ID" value="PSAMB.scaffold218size64478.g3701.t1"/>
    <property type="gene ID" value="PSAMB.scaffold218size64478.g3701"/>
</dbReference>
<organism evidence="2 3">
    <name type="scientific">Plectus sambesii</name>
    <dbReference type="NCBI Taxonomy" id="2011161"/>
    <lineage>
        <taxon>Eukaryota</taxon>
        <taxon>Metazoa</taxon>
        <taxon>Ecdysozoa</taxon>
        <taxon>Nematoda</taxon>
        <taxon>Chromadorea</taxon>
        <taxon>Plectida</taxon>
        <taxon>Plectina</taxon>
        <taxon>Plectoidea</taxon>
        <taxon>Plectidae</taxon>
        <taxon>Plectus</taxon>
    </lineage>
</organism>
<proteinExistence type="predicted"/>
<keyword evidence="2" id="KW-1185">Reference proteome</keyword>
<dbReference type="AlphaFoldDB" id="A0A914VLC7"/>
<evidence type="ECO:0000313" key="3">
    <source>
        <dbReference type="WBParaSite" id="PSAMB.scaffold218size64478.g3701.t1"/>
    </source>
</evidence>
<name>A0A914VLC7_9BILA</name>
<sequence>MTAMAPTRAISCRAAHRTGSAAIELRVLRTDQAKRYLAGGNSGSRQARATVGCPPSVPHPRFSNCVPMGSDRGLACDLPPPPPGRRICTASPSISKDERVSVINAPSAKRRIECRRRRSFEKESSRADVASKRWGKLVQSAGQTGV</sequence>
<feature type="region of interest" description="Disordered" evidence="1">
    <location>
        <begin position="120"/>
        <end position="146"/>
    </location>
</feature>
<protein>
    <submittedName>
        <fullName evidence="3">Uncharacterized protein</fullName>
    </submittedName>
</protein>
<reference evidence="3" key="1">
    <citation type="submission" date="2022-11" db="UniProtKB">
        <authorList>
            <consortium name="WormBaseParasite"/>
        </authorList>
    </citation>
    <scope>IDENTIFICATION</scope>
</reference>
<evidence type="ECO:0000256" key="1">
    <source>
        <dbReference type="SAM" id="MobiDB-lite"/>
    </source>
</evidence>
<accession>A0A914VLC7</accession>